<evidence type="ECO:0000313" key="3">
    <source>
        <dbReference type="Proteomes" id="UP001140510"/>
    </source>
</evidence>
<dbReference type="AlphaFoldDB" id="A0A9W8YYQ0"/>
<name>A0A9W8YYQ0_9PLEO</name>
<proteinExistence type="predicted"/>
<feature type="compositionally biased region" description="Polar residues" evidence="1">
    <location>
        <begin position="7"/>
        <end position="16"/>
    </location>
</feature>
<gene>
    <name evidence="2" type="ORF">N0V91_010737</name>
</gene>
<evidence type="ECO:0000313" key="2">
    <source>
        <dbReference type="EMBL" id="KAJ4395588.1"/>
    </source>
</evidence>
<feature type="region of interest" description="Disordered" evidence="1">
    <location>
        <begin position="1"/>
        <end position="36"/>
    </location>
</feature>
<evidence type="ECO:0000256" key="1">
    <source>
        <dbReference type="SAM" id="MobiDB-lite"/>
    </source>
</evidence>
<dbReference type="Proteomes" id="UP001140510">
    <property type="component" value="Unassembled WGS sequence"/>
</dbReference>
<feature type="region of interest" description="Disordered" evidence="1">
    <location>
        <begin position="55"/>
        <end position="86"/>
    </location>
</feature>
<feature type="compositionally biased region" description="Basic and acidic residues" evidence="1">
    <location>
        <begin position="23"/>
        <end position="36"/>
    </location>
</feature>
<reference evidence="2" key="1">
    <citation type="submission" date="2022-10" db="EMBL/GenBank/DDBJ databases">
        <title>Tapping the CABI collections for fungal endophytes: first genome assemblies for Collariella, Neodidymelliopsis, Ascochyta clinopodiicola, Didymella pomorum, Didymosphaeria variabile, Neocosmospora piperis and Neocucurbitaria cava.</title>
        <authorList>
            <person name="Hill R."/>
        </authorList>
    </citation>
    <scope>NUCLEOTIDE SEQUENCE</scope>
    <source>
        <strain evidence="2">IMI 355091</strain>
    </source>
</reference>
<sequence>MRRLQKRCNNFKTNSPPVKAKKHETPAKREARLLRTENEDIEKLRASIEEAKLDTEKQKASLGDHTLALSKPDTEYKSSLQRKSIR</sequence>
<dbReference type="EMBL" id="JAPEVA010000152">
    <property type="protein sequence ID" value="KAJ4395588.1"/>
    <property type="molecule type" value="Genomic_DNA"/>
</dbReference>
<feature type="compositionally biased region" description="Polar residues" evidence="1">
    <location>
        <begin position="77"/>
        <end position="86"/>
    </location>
</feature>
<comment type="caution">
    <text evidence="2">The sequence shown here is derived from an EMBL/GenBank/DDBJ whole genome shotgun (WGS) entry which is preliminary data.</text>
</comment>
<accession>A0A9W8YYQ0</accession>
<keyword evidence="3" id="KW-1185">Reference proteome</keyword>
<dbReference type="OrthoDB" id="10637182at2759"/>
<organism evidence="2 3">
    <name type="scientific">Didymella pomorum</name>
    <dbReference type="NCBI Taxonomy" id="749634"/>
    <lineage>
        <taxon>Eukaryota</taxon>
        <taxon>Fungi</taxon>
        <taxon>Dikarya</taxon>
        <taxon>Ascomycota</taxon>
        <taxon>Pezizomycotina</taxon>
        <taxon>Dothideomycetes</taxon>
        <taxon>Pleosporomycetidae</taxon>
        <taxon>Pleosporales</taxon>
        <taxon>Pleosporineae</taxon>
        <taxon>Didymellaceae</taxon>
        <taxon>Didymella</taxon>
    </lineage>
</organism>
<protein>
    <submittedName>
        <fullName evidence="2">Uncharacterized protein</fullName>
    </submittedName>
</protein>